<name>A0ABR7QXI2_9GAMM</name>
<gene>
    <name evidence="1" type="ORF">FcAc13_05020</name>
</gene>
<proteinExistence type="predicted"/>
<evidence type="ECO:0000313" key="1">
    <source>
        <dbReference type="EMBL" id="MBC9130668.1"/>
    </source>
</evidence>
<protein>
    <submittedName>
        <fullName evidence="1">Restriction alleviation protein, Lar family</fullName>
    </submittedName>
</protein>
<dbReference type="Pfam" id="PF14354">
    <property type="entry name" value="Lar_restr_allev"/>
    <property type="match status" value="1"/>
</dbReference>
<accession>A0ABR7QXI2</accession>
<dbReference type="EMBL" id="JABURY010000011">
    <property type="protein sequence ID" value="MBC9130668.1"/>
    <property type="molecule type" value="Genomic_DNA"/>
</dbReference>
<dbReference type="NCBIfam" id="TIGR03655">
    <property type="entry name" value="anti_R_Lar"/>
    <property type="match status" value="1"/>
</dbReference>
<organism evidence="1 2">
    <name type="scientific">Frischella japonica</name>
    <dbReference type="NCBI Taxonomy" id="2741544"/>
    <lineage>
        <taxon>Bacteria</taxon>
        <taxon>Pseudomonadati</taxon>
        <taxon>Pseudomonadota</taxon>
        <taxon>Gammaproteobacteria</taxon>
        <taxon>Orbales</taxon>
        <taxon>Orbaceae</taxon>
        <taxon>Frischella</taxon>
    </lineage>
</organism>
<comment type="caution">
    <text evidence="1">The sequence shown here is derived from an EMBL/GenBank/DDBJ whole genome shotgun (WGS) entry which is preliminary data.</text>
</comment>
<evidence type="ECO:0000313" key="2">
    <source>
        <dbReference type="Proteomes" id="UP000651208"/>
    </source>
</evidence>
<sequence>MTKQLKPCPFCGSKDLSVKCIDHNCYAVECNNCGAMGRFRETKADAQSAWNSRINESN</sequence>
<keyword evidence="2" id="KW-1185">Reference proteome</keyword>
<reference evidence="1 2" key="1">
    <citation type="submission" date="2020-06" db="EMBL/GenBank/DDBJ databases">
        <title>Frischella cerana isolated from Apis cerana gut homogenate.</title>
        <authorList>
            <person name="Wolter L.A."/>
            <person name="Suenami S."/>
            <person name="Miyazaki R."/>
        </authorList>
    </citation>
    <scope>NUCLEOTIDE SEQUENCE [LARGE SCALE GENOMIC DNA]</scope>
    <source>
        <strain evidence="1 2">Ac13</strain>
    </source>
</reference>
<dbReference type="InterPro" id="IPR019908">
    <property type="entry name" value="Toxin_RalR"/>
</dbReference>
<dbReference type="RefSeq" id="WP_187755117.1">
    <property type="nucleotide sequence ID" value="NZ_JABURY010000011.1"/>
</dbReference>
<dbReference type="Proteomes" id="UP000651208">
    <property type="component" value="Unassembled WGS sequence"/>
</dbReference>